<dbReference type="Proteomes" id="UP000000755">
    <property type="component" value="Chromosome"/>
</dbReference>
<evidence type="ECO:0000313" key="2">
    <source>
        <dbReference type="Proteomes" id="UP000000755"/>
    </source>
</evidence>
<reference evidence="1 2" key="1">
    <citation type="journal article" date="2006" name="Environ. Microbiol.">
        <title>Whole genome analysis of the marine Bacteroidetes'Gramella forsetii' reveals adaptations to degradation of polymeric organic matter.</title>
        <authorList>
            <person name="Bauer M."/>
            <person name="Kube M."/>
            <person name="Teeling H."/>
            <person name="Richter M."/>
            <person name="Lombardot T."/>
            <person name="Allers E."/>
            <person name="Wuerdemann C.A."/>
            <person name="Quast C."/>
            <person name="Kuhl H."/>
            <person name="Knaust F."/>
            <person name="Woebken D."/>
            <person name="Bischof K."/>
            <person name="Mussmann M."/>
            <person name="Choudhuri J.V."/>
            <person name="Meyer F."/>
            <person name="Reinhardt R."/>
            <person name="Amann R.I."/>
            <person name="Gloeckner F.O."/>
        </authorList>
    </citation>
    <scope>NUCLEOTIDE SEQUENCE [LARGE SCALE GENOMIC DNA]</scope>
    <source>
        <strain evidence="1 2">KT0803</strain>
    </source>
</reference>
<dbReference type="HOGENOM" id="CLU_2973092_0_0_10"/>
<organism evidence="1 2">
    <name type="scientific">Christiangramia forsetii (strain DSM 17595 / CGMCC 1.15422 / KT0803)</name>
    <name type="common">Gramella forsetii</name>
    <dbReference type="NCBI Taxonomy" id="411154"/>
    <lineage>
        <taxon>Bacteria</taxon>
        <taxon>Pseudomonadati</taxon>
        <taxon>Bacteroidota</taxon>
        <taxon>Flavobacteriia</taxon>
        <taxon>Flavobacteriales</taxon>
        <taxon>Flavobacteriaceae</taxon>
        <taxon>Christiangramia</taxon>
    </lineage>
</organism>
<evidence type="ECO:0000313" key="1">
    <source>
        <dbReference type="EMBL" id="CAL67849.1"/>
    </source>
</evidence>
<dbReference type="AlphaFoldDB" id="A0M5F4"/>
<sequence length="58" mass="6827">MWIKPNCCVYAKILVNLYRKNSTFLTPLNWDLKAFIFALNDSAEAFVLLLIKKFKMDL</sequence>
<dbReference type="KEGG" id="gfo:GFO_2896"/>
<protein>
    <submittedName>
        <fullName evidence="1">Uncharacterized protein</fullName>
    </submittedName>
</protein>
<gene>
    <name evidence="1" type="ordered locus">GFO_2896</name>
</gene>
<dbReference type="EMBL" id="CU207366">
    <property type="protein sequence ID" value="CAL67849.1"/>
    <property type="molecule type" value="Genomic_DNA"/>
</dbReference>
<proteinExistence type="predicted"/>
<accession>A0M5F4</accession>
<name>A0M5F4_CHRFK</name>